<evidence type="ECO:0000256" key="1">
    <source>
        <dbReference type="SAM" id="MobiDB-lite"/>
    </source>
</evidence>
<feature type="region of interest" description="Disordered" evidence="1">
    <location>
        <begin position="16"/>
        <end position="51"/>
    </location>
</feature>
<reference evidence="2" key="1">
    <citation type="submission" date="2020-11" db="EMBL/GenBank/DDBJ databases">
        <authorList>
            <person name="Tran Van P."/>
        </authorList>
    </citation>
    <scope>NUCLEOTIDE SEQUENCE</scope>
</reference>
<protein>
    <submittedName>
        <fullName evidence="2">Uncharacterized protein</fullName>
    </submittedName>
</protein>
<evidence type="ECO:0000313" key="2">
    <source>
        <dbReference type="EMBL" id="CAD7437491.1"/>
    </source>
</evidence>
<sequence length="89" mass="10005">MYCILFQLGGTLNKKRNFSRHHRKEHPSVNSLHGGLPEPRESRRGTDAPLSIHPSSIDFIAVIENAEVWRIDKPRVIVSRGARARGAVP</sequence>
<name>A0A7R9HVG7_9NEOP</name>
<dbReference type="EMBL" id="OD564275">
    <property type="protein sequence ID" value="CAD7437491.1"/>
    <property type="molecule type" value="Genomic_DNA"/>
</dbReference>
<proteinExistence type="predicted"/>
<feature type="compositionally biased region" description="Basic residues" evidence="1">
    <location>
        <begin position="16"/>
        <end position="25"/>
    </location>
</feature>
<gene>
    <name evidence="2" type="ORF">TBIB3V08_LOCUS101</name>
</gene>
<dbReference type="AlphaFoldDB" id="A0A7R9HVG7"/>
<organism evidence="2">
    <name type="scientific">Timema bartmani</name>
    <dbReference type="NCBI Taxonomy" id="61472"/>
    <lineage>
        <taxon>Eukaryota</taxon>
        <taxon>Metazoa</taxon>
        <taxon>Ecdysozoa</taxon>
        <taxon>Arthropoda</taxon>
        <taxon>Hexapoda</taxon>
        <taxon>Insecta</taxon>
        <taxon>Pterygota</taxon>
        <taxon>Neoptera</taxon>
        <taxon>Polyneoptera</taxon>
        <taxon>Phasmatodea</taxon>
        <taxon>Timematodea</taxon>
        <taxon>Timematoidea</taxon>
        <taxon>Timematidae</taxon>
        <taxon>Timema</taxon>
    </lineage>
</organism>
<accession>A0A7R9HVG7</accession>